<name>A6IP53_RAT</name>
<keyword evidence="12" id="KW-0560">Oxidoreductase</keyword>
<dbReference type="InterPro" id="IPR016169">
    <property type="entry name" value="FAD-bd_PCMH_sub2"/>
</dbReference>
<dbReference type="InterPro" id="IPR036318">
    <property type="entry name" value="FAD-bd_PCMH-like_sf"/>
</dbReference>
<keyword evidence="11" id="KW-0274">FAD</keyword>
<keyword evidence="9" id="KW-0001">2Fe-2S</keyword>
<comment type="cofactor">
    <cofactor evidence="15">
        <name>[2Fe-2S] cluster</name>
        <dbReference type="ChEBI" id="CHEBI:190135"/>
    </cofactor>
</comment>
<dbReference type="PANTHER" id="PTHR45444">
    <property type="entry name" value="XANTHINE DEHYDROGENASE"/>
    <property type="match status" value="1"/>
</dbReference>
<dbReference type="PANTHER" id="PTHR45444:SF3">
    <property type="entry name" value="XANTHINE DEHYDROGENASE"/>
    <property type="match status" value="1"/>
</dbReference>
<evidence type="ECO:0000313" key="19">
    <source>
        <dbReference type="EMBL" id="EDL99006.1"/>
    </source>
</evidence>
<dbReference type="InterPro" id="IPR036884">
    <property type="entry name" value="2Fe-2S-bd_dom_sf"/>
</dbReference>
<dbReference type="InterPro" id="IPR016166">
    <property type="entry name" value="FAD-bd_PCMH"/>
</dbReference>
<dbReference type="FunFam" id="3.30.390.50:FF:000001">
    <property type="entry name" value="Xanthine dehydrogenase oxidase"/>
    <property type="match status" value="1"/>
</dbReference>
<dbReference type="Pfam" id="PF00111">
    <property type="entry name" value="Fer2"/>
    <property type="match status" value="1"/>
</dbReference>
<reference evidence="19 20" key="1">
    <citation type="submission" date="2005-09" db="EMBL/GenBank/DDBJ databases">
        <authorList>
            <person name="Mural R.J."/>
            <person name="Li P.W."/>
            <person name="Adams M.D."/>
            <person name="Amanatides P.G."/>
            <person name="Baden-Tillson H."/>
            <person name="Barnstead M."/>
            <person name="Chin S.H."/>
            <person name="Dew I."/>
            <person name="Evans C.A."/>
            <person name="Ferriera S."/>
            <person name="Flanigan M."/>
            <person name="Fosler C."/>
            <person name="Glodek A."/>
            <person name="Gu Z."/>
            <person name="Holt R.A."/>
            <person name="Jennings D."/>
            <person name="Kraft C.L."/>
            <person name="Lu F."/>
            <person name="Nguyen T."/>
            <person name="Nusskern D.R."/>
            <person name="Pfannkoch C.M."/>
            <person name="Sitter C."/>
            <person name="Sutton G.G."/>
            <person name="Venter J.C."/>
            <person name="Wang Z."/>
            <person name="Woodage T."/>
            <person name="Zheng X.H."/>
            <person name="Zhong F."/>
        </authorList>
    </citation>
    <scope>NUCLEOTIDE SEQUENCE [LARGE SCALE GENOMIC DNA]</scope>
    <source>
        <strain>BN</strain>
        <strain evidence="20">Sprague-Dawley</strain>
    </source>
</reference>
<comment type="similarity">
    <text evidence="4">Belongs to the xanthine dehydrogenase family.</text>
</comment>
<dbReference type="InterPro" id="IPR036683">
    <property type="entry name" value="CO_DH_flav_C_dom_sf"/>
</dbReference>
<keyword evidence="6" id="KW-0963">Cytoplasm</keyword>
<evidence type="ECO:0000256" key="3">
    <source>
        <dbReference type="ARBA" id="ARBA00004496"/>
    </source>
</evidence>
<proteinExistence type="inferred from homology"/>
<comment type="cofactor">
    <cofactor evidence="2">
        <name>FAD</name>
        <dbReference type="ChEBI" id="CHEBI:57692"/>
    </cofactor>
</comment>
<dbReference type="SUPFAM" id="SSF54665">
    <property type="entry name" value="CO dehydrogenase molybdoprotein N-domain-like"/>
    <property type="match status" value="1"/>
</dbReference>
<dbReference type="GO" id="GO:0005737">
    <property type="term" value="C:cytoplasm"/>
    <property type="evidence" value="ECO:0007669"/>
    <property type="project" value="UniProtKB-SubCell"/>
</dbReference>
<dbReference type="GO" id="GO:0005506">
    <property type="term" value="F:iron ion binding"/>
    <property type="evidence" value="ECO:0007669"/>
    <property type="project" value="InterPro"/>
</dbReference>
<evidence type="ECO:0000256" key="8">
    <source>
        <dbReference type="ARBA" id="ARBA00022630"/>
    </source>
</evidence>
<dbReference type="SUPFAM" id="SSF55447">
    <property type="entry name" value="CO dehydrogenase flavoprotein C-terminal domain-like"/>
    <property type="match status" value="1"/>
</dbReference>
<dbReference type="Pfam" id="PF01799">
    <property type="entry name" value="Fer2_2"/>
    <property type="match status" value="1"/>
</dbReference>
<dbReference type="SUPFAM" id="SSF47741">
    <property type="entry name" value="CO dehydrogenase ISP C-domain like"/>
    <property type="match status" value="1"/>
</dbReference>
<evidence type="ECO:0000256" key="15">
    <source>
        <dbReference type="ARBA" id="ARBA00034078"/>
    </source>
</evidence>
<evidence type="ECO:0000256" key="5">
    <source>
        <dbReference type="ARBA" id="ARBA00013041"/>
    </source>
</evidence>
<dbReference type="SUPFAM" id="SSF54292">
    <property type="entry name" value="2Fe-2S ferredoxin-like"/>
    <property type="match status" value="1"/>
</dbReference>
<dbReference type="Pfam" id="PF00941">
    <property type="entry name" value="FAD_binding_5"/>
    <property type="match status" value="1"/>
</dbReference>
<evidence type="ECO:0000256" key="4">
    <source>
        <dbReference type="ARBA" id="ARBA00006849"/>
    </source>
</evidence>
<dbReference type="Proteomes" id="UP000234681">
    <property type="component" value="Chromosome 9"/>
</dbReference>
<keyword evidence="7" id="KW-0500">Molybdenum</keyword>
<keyword evidence="14" id="KW-0411">Iron-sulfur</keyword>
<feature type="domain" description="FAD-binding PCMH-type" evidence="18">
    <location>
        <begin position="235"/>
        <end position="420"/>
    </location>
</feature>
<dbReference type="PROSITE" id="PS51085">
    <property type="entry name" value="2FE2S_FER_2"/>
    <property type="match status" value="1"/>
</dbReference>
<dbReference type="InterPro" id="IPR016167">
    <property type="entry name" value="FAD-bd_PCMH_sub1"/>
</dbReference>
<dbReference type="FunFam" id="3.30.365.10:FF:000001">
    <property type="entry name" value="Xanthine dehydrogenase oxidase"/>
    <property type="match status" value="1"/>
</dbReference>
<evidence type="ECO:0000256" key="14">
    <source>
        <dbReference type="ARBA" id="ARBA00023014"/>
    </source>
</evidence>
<comment type="subcellular location">
    <subcellularLocation>
        <location evidence="3">Cytoplasm</location>
    </subcellularLocation>
</comment>
<dbReference type="GO" id="GO:0004031">
    <property type="term" value="F:aldehyde oxidase activity"/>
    <property type="evidence" value="ECO:0007669"/>
    <property type="project" value="UniProtKB-EC"/>
</dbReference>
<dbReference type="InterPro" id="IPR016208">
    <property type="entry name" value="Ald_Oxase/xanthine_DH-like"/>
</dbReference>
<organism evidence="19 20">
    <name type="scientific">Rattus norvegicus</name>
    <name type="common">Rat</name>
    <dbReference type="NCBI Taxonomy" id="10116"/>
    <lineage>
        <taxon>Eukaryota</taxon>
        <taxon>Metazoa</taxon>
        <taxon>Chordata</taxon>
        <taxon>Craniata</taxon>
        <taxon>Vertebrata</taxon>
        <taxon>Euteleostomi</taxon>
        <taxon>Mammalia</taxon>
        <taxon>Eutheria</taxon>
        <taxon>Euarchontoglires</taxon>
        <taxon>Glires</taxon>
        <taxon>Rodentia</taxon>
        <taxon>Myomorpha</taxon>
        <taxon>Muroidea</taxon>
        <taxon>Muridae</taxon>
        <taxon>Murinae</taxon>
        <taxon>Rattus</taxon>
    </lineage>
</organism>
<dbReference type="EC" id="1.2.3.1" evidence="5"/>
<evidence type="ECO:0000256" key="7">
    <source>
        <dbReference type="ARBA" id="ARBA00022505"/>
    </source>
</evidence>
<dbReference type="Gene3D" id="3.10.20.30">
    <property type="match status" value="1"/>
</dbReference>
<dbReference type="Gene3D" id="3.30.43.10">
    <property type="entry name" value="Uridine Diphospho-n-acetylenolpyruvylglucosamine Reductase, domain 2"/>
    <property type="match status" value="1"/>
</dbReference>
<feature type="domain" description="2Fe-2S ferredoxin-type" evidence="17">
    <location>
        <begin position="6"/>
        <end position="93"/>
    </location>
</feature>
<evidence type="ECO:0000259" key="17">
    <source>
        <dbReference type="PROSITE" id="PS51085"/>
    </source>
</evidence>
<evidence type="ECO:0000256" key="12">
    <source>
        <dbReference type="ARBA" id="ARBA00023002"/>
    </source>
</evidence>
<dbReference type="Pfam" id="PF02738">
    <property type="entry name" value="MoCoBD_1"/>
    <property type="match status" value="1"/>
</dbReference>
<evidence type="ECO:0000256" key="10">
    <source>
        <dbReference type="ARBA" id="ARBA00022723"/>
    </source>
</evidence>
<evidence type="ECO:0000256" key="16">
    <source>
        <dbReference type="ARBA" id="ARBA00047679"/>
    </source>
</evidence>
<evidence type="ECO:0000259" key="18">
    <source>
        <dbReference type="PROSITE" id="PS51387"/>
    </source>
</evidence>
<evidence type="ECO:0000256" key="1">
    <source>
        <dbReference type="ARBA" id="ARBA00001924"/>
    </source>
</evidence>
<dbReference type="Gene3D" id="3.30.465.10">
    <property type="match status" value="1"/>
</dbReference>
<keyword evidence="10" id="KW-0479">Metal-binding</keyword>
<accession>A6IP53</accession>
<evidence type="ECO:0000313" key="20">
    <source>
        <dbReference type="Proteomes" id="UP000234681"/>
    </source>
</evidence>
<dbReference type="SUPFAM" id="SSF56003">
    <property type="entry name" value="Molybdenum cofactor-binding domain"/>
    <property type="match status" value="1"/>
</dbReference>
<dbReference type="EMBL" id="CH473965">
    <property type="protein sequence ID" value="EDL99006.1"/>
    <property type="molecule type" value="Genomic_DNA"/>
</dbReference>
<evidence type="ECO:0000256" key="13">
    <source>
        <dbReference type="ARBA" id="ARBA00023004"/>
    </source>
</evidence>
<comment type="cofactor">
    <cofactor evidence="1">
        <name>Mo-molybdopterin</name>
        <dbReference type="ChEBI" id="CHEBI:71302"/>
    </cofactor>
</comment>
<dbReference type="InterPro" id="IPR012675">
    <property type="entry name" value="Beta-grasp_dom_sf"/>
</dbReference>
<dbReference type="SMART" id="SM01008">
    <property type="entry name" value="Ald_Xan_dh_C"/>
    <property type="match status" value="1"/>
</dbReference>
<comment type="catalytic activity">
    <reaction evidence="16">
        <text>an aldehyde + O2 + H2O = a carboxylate + H2O2 + H(+)</text>
        <dbReference type="Rhea" id="RHEA:16829"/>
        <dbReference type="ChEBI" id="CHEBI:15377"/>
        <dbReference type="ChEBI" id="CHEBI:15378"/>
        <dbReference type="ChEBI" id="CHEBI:15379"/>
        <dbReference type="ChEBI" id="CHEBI:16240"/>
        <dbReference type="ChEBI" id="CHEBI:17478"/>
        <dbReference type="ChEBI" id="CHEBI:29067"/>
        <dbReference type="EC" id="1.2.3.1"/>
    </reaction>
</comment>
<evidence type="ECO:0000256" key="11">
    <source>
        <dbReference type="ARBA" id="ARBA00022827"/>
    </source>
</evidence>
<dbReference type="SUPFAM" id="SSF56176">
    <property type="entry name" value="FAD-binding/transporter-associated domain-like"/>
    <property type="match status" value="1"/>
</dbReference>
<dbReference type="Gene3D" id="1.10.150.120">
    <property type="entry name" value="[2Fe-2S]-binding domain"/>
    <property type="match status" value="1"/>
</dbReference>
<dbReference type="InterPro" id="IPR005107">
    <property type="entry name" value="CO_DH_flav_C"/>
</dbReference>
<keyword evidence="13" id="KW-0408">Iron</keyword>
<dbReference type="Pfam" id="PF01315">
    <property type="entry name" value="Ald_Xan_dh_C"/>
    <property type="match status" value="1"/>
</dbReference>
<dbReference type="InterPro" id="IPR036856">
    <property type="entry name" value="Ald_Oxase/Xan_DH_a/b_sf"/>
</dbReference>
<dbReference type="FunFam" id="3.30.365.10:FF:000025">
    <property type="entry name" value="Aldehyde oxidase 4"/>
    <property type="match status" value="1"/>
</dbReference>
<dbReference type="InterPro" id="IPR036010">
    <property type="entry name" value="2Fe-2S_ferredoxin-like_sf"/>
</dbReference>
<dbReference type="PROSITE" id="PS00197">
    <property type="entry name" value="2FE2S_FER_1"/>
    <property type="match status" value="1"/>
</dbReference>
<dbReference type="InterPro" id="IPR037165">
    <property type="entry name" value="AldOxase/xan_DH_Mopterin-bd_sf"/>
</dbReference>
<dbReference type="InterPro" id="IPR002346">
    <property type="entry name" value="Mopterin_DH_FAD-bd"/>
</dbReference>
<dbReference type="InterPro" id="IPR000674">
    <property type="entry name" value="Ald_Oxase/Xan_DH_a/b"/>
</dbReference>
<dbReference type="InterPro" id="IPR008274">
    <property type="entry name" value="AldOxase/xan_DH_MoCoBD1"/>
</dbReference>
<sequence length="859" mass="94804">MPSSSDELIFFVNGKKVIEKNPVPEMNLLFYVRKVLHLTGTKYSCGGGGCGACTVMISRYNPESKKIYHYPATACLVPVCSLHGAAVTTVEGVGSIKRRIHPVQERLAKCHGTQCGFCSPGMVMSIYTLLRNHPEPTPDQITEALGGNLCRCTGYRPIVESGKTFSPESSVCQMKGSGKCCMDLDEGCSESTKERMCTKLYNEDEFQPLDPSQEPIFPPELIRMAEDPHKRRLTFQGERTIWIMPVTLNDLLELKASYPEAPLVMGNTAVGPGMKFNNEFHPVFISPLGLPELNLVDTANSGVTIGARHSLAQMKDILHSLTLEQPKEKTKTHQALLKHLRTLAGPQIRNMATLGGHVVSRPDFSDLNPILAAGNATINVISKEGQRQIPLNGPFLERLPEASLKPEEVALSVFIPYSGQWQYVSGLRLAQRQENAFAIVNAGMSVEFEEGTNTIKDLQMLFGSVAPTVVSASQTCKQLIGRQWDDQMLSDACQLVLEEIRIPPDAEGGMVEYRRTLIISLLFKFYLKVRRWLSEMDPQKFPDIPEKFVSALDDLPIETPQGIQMFQCVDPNQPEQDPVGHPIMHQSGIKHATGEAKFVDDMPRINQELCLTVVTSTRAHAKITSIDVSEALAYPGVVDVITAEDVPGDNNHSGEIFYAQNEVICVGQIICTVAADTYIHAKEAAKRVKITYDDIEPAIITIEQALEHNSFLSSEKKIEQGNVDYAFKHVDHIIEGEIHVEGQEHFYMETQTILAIPQTEDKEMVLHVGTQFPTHVQEYVSAALKVPRNRIACQMKRTGGAFGGKVTKPALLGAVCAVAAHNLKMHIIFQISGAGAGLAKPTCRLTQLSEDLASLRLQW</sequence>
<gene>
    <name evidence="19" type="ORF">rCG_22519</name>
</gene>
<dbReference type="InterPro" id="IPR001041">
    <property type="entry name" value="2Fe-2S_ferredoxin-type"/>
</dbReference>
<dbReference type="FunFam" id="1.10.150.120:FF:000001">
    <property type="entry name" value="Aldehyde oxidase 1"/>
    <property type="match status" value="1"/>
</dbReference>
<dbReference type="SMART" id="SM01092">
    <property type="entry name" value="CO_deh_flav_C"/>
    <property type="match status" value="1"/>
</dbReference>
<keyword evidence="8" id="KW-0285">Flavoprotein</keyword>
<dbReference type="GO" id="GO:0071949">
    <property type="term" value="F:FAD binding"/>
    <property type="evidence" value="ECO:0007669"/>
    <property type="project" value="InterPro"/>
</dbReference>
<dbReference type="FunFam" id="3.30.43.10:FF:000001">
    <property type="entry name" value="Xanthine dehydrogenase/oxidase"/>
    <property type="match status" value="1"/>
</dbReference>
<dbReference type="AlphaFoldDB" id="A6IP53"/>
<dbReference type="GO" id="GO:0051537">
    <property type="term" value="F:2 iron, 2 sulfur cluster binding"/>
    <property type="evidence" value="ECO:0007669"/>
    <property type="project" value="UniProtKB-KW"/>
</dbReference>
<evidence type="ECO:0000256" key="9">
    <source>
        <dbReference type="ARBA" id="ARBA00022714"/>
    </source>
</evidence>
<evidence type="ECO:0000256" key="6">
    <source>
        <dbReference type="ARBA" id="ARBA00022490"/>
    </source>
</evidence>
<dbReference type="InterPro" id="IPR002888">
    <property type="entry name" value="2Fe-2S-bd"/>
</dbReference>
<protein>
    <recommendedName>
        <fullName evidence="5">aldehyde oxidase</fullName>
        <ecNumber evidence="5">1.2.3.1</ecNumber>
    </recommendedName>
</protein>
<dbReference type="InterPro" id="IPR006058">
    <property type="entry name" value="2Fe2S_fd_BS"/>
</dbReference>
<evidence type="ECO:0000256" key="2">
    <source>
        <dbReference type="ARBA" id="ARBA00001974"/>
    </source>
</evidence>
<dbReference type="Gene3D" id="3.90.1170.50">
    <property type="entry name" value="Aldehyde oxidase/xanthine dehydrogenase, a/b hammerhead"/>
    <property type="match status" value="1"/>
</dbReference>
<dbReference type="FunFam" id="3.10.20.30:FF:000015">
    <property type="entry name" value="Aldehyde oxidase 1"/>
    <property type="match status" value="1"/>
</dbReference>
<dbReference type="Gene3D" id="3.30.390.50">
    <property type="entry name" value="CO dehydrogenase flavoprotein, C-terminal domain"/>
    <property type="match status" value="1"/>
</dbReference>
<dbReference type="Gene3D" id="3.30.365.10">
    <property type="entry name" value="Aldehyde oxidase/xanthine dehydrogenase, molybdopterin binding domain"/>
    <property type="match status" value="1"/>
</dbReference>
<dbReference type="Pfam" id="PF03450">
    <property type="entry name" value="CO_deh_flav_C"/>
    <property type="match status" value="1"/>
</dbReference>
<dbReference type="FunFam" id="3.30.465.10:FF:000004">
    <property type="entry name" value="Xanthine dehydrogenase/oxidase"/>
    <property type="match status" value="1"/>
</dbReference>
<dbReference type="PROSITE" id="PS51387">
    <property type="entry name" value="FAD_PCMH"/>
    <property type="match status" value="1"/>
</dbReference>
<dbReference type="FunFam" id="3.90.1170.50:FF:000001">
    <property type="entry name" value="Aldehyde oxidase 1"/>
    <property type="match status" value="1"/>
</dbReference>